<dbReference type="Proteomes" id="UP001177140">
    <property type="component" value="Unassembled WGS sequence"/>
</dbReference>
<keyword evidence="3" id="KW-1185">Reference proteome</keyword>
<accession>A0AA41V8Z3</accession>
<dbReference type="AlphaFoldDB" id="A0AA41V8Z3"/>
<evidence type="ECO:0000313" key="3">
    <source>
        <dbReference type="Proteomes" id="UP001177140"/>
    </source>
</evidence>
<dbReference type="Pfam" id="PF16719">
    <property type="entry name" value="SAWADEE"/>
    <property type="match status" value="1"/>
</dbReference>
<dbReference type="InterPro" id="IPR032001">
    <property type="entry name" value="SAWADEE_dom"/>
</dbReference>
<sequence length="216" mass="24857">MGSGEKNQKPLLDFLSNSDDSWYTIRPLVLDSYKETLIVKYWDFAEDFDECFFVHSLKTLEELEDFKKRFRPACVQLQDKECKDVQTMMNVCCSFIQGDEEEVKFYNGVIDSINRKPHAREGRKQICECSFGVAWLRGPMAGTKESMGIERICKLKSGTPLVVDRKLADFVSMVEAPLNLPSNDSDYSEEDVEVKMLYTAEMLNDIDSCVFVSKKF</sequence>
<proteinExistence type="predicted"/>
<evidence type="ECO:0000259" key="1">
    <source>
        <dbReference type="Pfam" id="PF16719"/>
    </source>
</evidence>
<comment type="caution">
    <text evidence="2">The sequence shown here is derived from an EMBL/GenBank/DDBJ whole genome shotgun (WGS) entry which is preliminary data.</text>
</comment>
<dbReference type="PANTHER" id="PTHR36384">
    <property type="entry name" value="SAWADEE PROTEIN"/>
    <property type="match status" value="1"/>
</dbReference>
<protein>
    <recommendedName>
        <fullName evidence="1">SAWADEE domain-containing protein</fullName>
    </recommendedName>
</protein>
<feature type="domain" description="SAWADEE" evidence="1">
    <location>
        <begin position="11"/>
        <end position="153"/>
    </location>
</feature>
<reference evidence="2" key="1">
    <citation type="submission" date="2022-03" db="EMBL/GenBank/DDBJ databases">
        <title>A functionally conserved STORR gene fusion in Papaver species that diverged 16.8 million years ago.</title>
        <authorList>
            <person name="Catania T."/>
        </authorList>
    </citation>
    <scope>NUCLEOTIDE SEQUENCE</scope>
    <source>
        <strain evidence="2">S-191538</strain>
    </source>
</reference>
<gene>
    <name evidence="2" type="ORF">MKW94_011779</name>
</gene>
<dbReference type="PANTHER" id="PTHR36384:SF1">
    <property type="entry name" value="SAWADEE PROTEIN"/>
    <property type="match status" value="1"/>
</dbReference>
<dbReference type="GO" id="GO:0003682">
    <property type="term" value="F:chromatin binding"/>
    <property type="evidence" value="ECO:0007669"/>
    <property type="project" value="InterPro"/>
</dbReference>
<dbReference type="EMBL" id="JAJJMA010155159">
    <property type="protein sequence ID" value="MCL7035284.1"/>
    <property type="molecule type" value="Genomic_DNA"/>
</dbReference>
<organism evidence="2 3">
    <name type="scientific">Papaver nudicaule</name>
    <name type="common">Iceland poppy</name>
    <dbReference type="NCBI Taxonomy" id="74823"/>
    <lineage>
        <taxon>Eukaryota</taxon>
        <taxon>Viridiplantae</taxon>
        <taxon>Streptophyta</taxon>
        <taxon>Embryophyta</taxon>
        <taxon>Tracheophyta</taxon>
        <taxon>Spermatophyta</taxon>
        <taxon>Magnoliopsida</taxon>
        <taxon>Ranunculales</taxon>
        <taxon>Papaveraceae</taxon>
        <taxon>Papaveroideae</taxon>
        <taxon>Papaver</taxon>
    </lineage>
</organism>
<evidence type="ECO:0000313" key="2">
    <source>
        <dbReference type="EMBL" id="MCL7035284.1"/>
    </source>
</evidence>
<name>A0AA41V8Z3_PAPNU</name>